<dbReference type="PANTHER" id="PTHR31344:SF0">
    <property type="entry name" value="NUCLEAR PORE COMPLEX PROTEIN NUP205"/>
    <property type="match status" value="1"/>
</dbReference>
<evidence type="ECO:0000256" key="4">
    <source>
        <dbReference type="ARBA" id="ARBA00023242"/>
    </source>
</evidence>
<name>A0A1I7VXD4_LOALO</name>
<reference evidence="5 6" key="1">
    <citation type="submission" date="2012-04" db="EMBL/GenBank/DDBJ databases">
        <title>The Genome Sequence of Loa loa.</title>
        <authorList>
            <consortium name="The Broad Institute Genome Sequencing Platform"/>
            <consortium name="Broad Institute Genome Sequencing Center for Infectious Disease"/>
            <person name="Nutman T.B."/>
            <person name="Fink D.L."/>
            <person name="Russ C."/>
            <person name="Young S."/>
            <person name="Zeng Q."/>
            <person name="Gargeya S."/>
            <person name="Alvarado L."/>
            <person name="Berlin A."/>
            <person name="Chapman S.B."/>
            <person name="Chen Z."/>
            <person name="Freedman E."/>
            <person name="Gellesch M."/>
            <person name="Goldberg J."/>
            <person name="Griggs A."/>
            <person name="Gujja S."/>
            <person name="Heilman E.R."/>
            <person name="Heiman D."/>
            <person name="Howarth C."/>
            <person name="Mehta T."/>
            <person name="Neiman D."/>
            <person name="Pearson M."/>
            <person name="Roberts A."/>
            <person name="Saif S."/>
            <person name="Shea T."/>
            <person name="Shenoy N."/>
            <person name="Sisk P."/>
            <person name="Stolte C."/>
            <person name="Sykes S."/>
            <person name="White J."/>
            <person name="Yandava C."/>
            <person name="Haas B."/>
            <person name="Henn M.R."/>
            <person name="Nusbaum C."/>
            <person name="Birren B."/>
        </authorList>
    </citation>
    <scope>NUCLEOTIDE SEQUENCE [LARGE SCALE GENOMIC DNA]</scope>
</reference>
<evidence type="ECO:0000313" key="5">
    <source>
        <dbReference type="EMBL" id="EJD75954.1"/>
    </source>
</evidence>
<comment type="similarity">
    <text evidence="2">Belongs to the NUP186/NUP192/NUP205 family.</text>
</comment>
<evidence type="ECO:0000256" key="1">
    <source>
        <dbReference type="ARBA" id="ARBA00004123"/>
    </source>
</evidence>
<evidence type="ECO:0000313" key="7">
    <source>
        <dbReference type="WBParaSite" id="EN70_7264"/>
    </source>
</evidence>
<organism evidence="6 7">
    <name type="scientific">Loa loa</name>
    <name type="common">Eye worm</name>
    <name type="synonym">Filaria loa</name>
    <dbReference type="NCBI Taxonomy" id="7209"/>
    <lineage>
        <taxon>Eukaryota</taxon>
        <taxon>Metazoa</taxon>
        <taxon>Ecdysozoa</taxon>
        <taxon>Nematoda</taxon>
        <taxon>Chromadorea</taxon>
        <taxon>Rhabditida</taxon>
        <taxon>Spirurina</taxon>
        <taxon>Spiruromorpha</taxon>
        <taxon>Filarioidea</taxon>
        <taxon>Onchocercidae</taxon>
        <taxon>Loa</taxon>
    </lineage>
</organism>
<dbReference type="STRING" id="7209.A0A1I7VXD4"/>
<dbReference type="PANTHER" id="PTHR31344">
    <property type="entry name" value="NUCLEAR PORE COMPLEX PROTEIN NUP205"/>
    <property type="match status" value="1"/>
</dbReference>
<evidence type="ECO:0000313" key="6">
    <source>
        <dbReference type="Proteomes" id="UP000095285"/>
    </source>
</evidence>
<dbReference type="GO" id="GO:0017056">
    <property type="term" value="F:structural constituent of nuclear pore"/>
    <property type="evidence" value="ECO:0007669"/>
    <property type="project" value="TreeGrafter"/>
</dbReference>
<dbReference type="FunCoup" id="A0A1I7VXD4">
    <property type="interactions" value="2314"/>
</dbReference>
<dbReference type="GO" id="GO:0044611">
    <property type="term" value="C:nuclear pore inner ring"/>
    <property type="evidence" value="ECO:0007669"/>
    <property type="project" value="TreeGrafter"/>
</dbReference>
<dbReference type="GeneID" id="9937571"/>
<reference evidence="7" key="2">
    <citation type="submission" date="2016-11" db="UniProtKB">
        <authorList>
            <consortium name="WormBaseParasite"/>
        </authorList>
    </citation>
    <scope>IDENTIFICATION</scope>
</reference>
<accession>A0A1I7VXD4</accession>
<comment type="subcellular location">
    <subcellularLocation>
        <location evidence="1">Nucleus</location>
    </subcellularLocation>
</comment>
<protein>
    <submittedName>
        <fullName evidence="7">Nuclear pore complex protein</fullName>
    </submittedName>
</protein>
<dbReference type="CTD" id="9937571"/>
<dbReference type="KEGG" id="loa:LOAG_16990"/>
<dbReference type="WBParaSite" id="EN70_7264">
    <property type="protein sequence ID" value="EN70_7264"/>
    <property type="gene ID" value="EN70_7264"/>
</dbReference>
<dbReference type="eggNOG" id="KOG1835">
    <property type="taxonomic scope" value="Eukaryota"/>
</dbReference>
<dbReference type="InterPro" id="IPR021827">
    <property type="entry name" value="Nup186/Nup192/Nup205"/>
</dbReference>
<dbReference type="AlphaFoldDB" id="A0A1I7VXD4"/>
<dbReference type="GO" id="GO:0006999">
    <property type="term" value="P:nuclear pore organization"/>
    <property type="evidence" value="ECO:0007669"/>
    <property type="project" value="TreeGrafter"/>
</dbReference>
<accession>A0A1S0UMC3</accession>
<dbReference type="SUPFAM" id="SSF48371">
    <property type="entry name" value="ARM repeat"/>
    <property type="match status" value="1"/>
</dbReference>
<keyword evidence="3" id="KW-0813">Transport</keyword>
<dbReference type="EMBL" id="JH712098">
    <property type="protein sequence ID" value="EJD75954.1"/>
    <property type="molecule type" value="Genomic_DNA"/>
</dbReference>
<evidence type="ECO:0000256" key="2">
    <source>
        <dbReference type="ARBA" id="ARBA00005892"/>
    </source>
</evidence>
<dbReference type="InterPro" id="IPR016024">
    <property type="entry name" value="ARM-type_fold"/>
</dbReference>
<keyword evidence="4" id="KW-0539">Nucleus</keyword>
<gene>
    <name evidence="5 7" type="ORF">LOAG_16990</name>
</gene>
<dbReference type="OrthoDB" id="2019644at2759"/>
<dbReference type="Pfam" id="PF11894">
    <property type="entry name" value="Nup192"/>
    <property type="match status" value="1"/>
</dbReference>
<dbReference type="Proteomes" id="UP000095285">
    <property type="component" value="Unassembled WGS sequence"/>
</dbReference>
<dbReference type="RefSeq" id="XP_020306783.1">
    <property type="nucleotide sequence ID" value="XM_020449646.1"/>
</dbReference>
<proteinExistence type="inferred from homology"/>
<keyword evidence="6" id="KW-1185">Reference proteome</keyword>
<evidence type="ECO:0000256" key="3">
    <source>
        <dbReference type="ARBA" id="ARBA00022448"/>
    </source>
</evidence>
<sequence>MWMRAQNTFRVIDDYINSCYNKKRSNTSLEQLMTILNKTRASLVDILRNRSKNSLHRSVLNKNGEVVELDSGEVVKIDDGLRNEALIISDLFNCDEFDALELVITGEVQTRHFPFLTRGLCAVICYYDAHRFISAALKVLAEFRINEKVSKPRELFEYLNQLLSDIAFIRRLIEVLQTVNVQSELQNLHHPHVNGLGGPKHQEILRELIEETLENCAQTLHLICSSWQLESAPSFLNDLFGPLKELQPNTPFRNTHLSLWTASLILISPHNLQNMRCARDLLMGFHKEVILEDWQDSCLQASLQFAVVVSYNWLSVHQLVQEVLGGFAIKEDDLLEKAVNGLAFQFIRKCVIAMPKFRENFIAFATVDTLIKNFIAHLSNQVVLLQHSGEIELQYVEEMLERGQLHRPRLHFENFIRCIADLYDGDSKYLEQLSAQFCSSESEELVKFLRNCRQLISPVLQVAFLDMLKNICKCRESAHFIFGLLSPCHIKFAQGTLSWDHFWTAMHDYLVLFERKKSQTSNIMHTAPPGQHDTFQQIPQSELAGLVAWVQLIEIVAKHDQTARRQFADNSSWSCIETAISLVTSAIPLVLKGALFRFLASIATDEHGALKIWATLISFSVLTKTSSGKLVGIQDELETRECAFKCYDSSIGFLHLIKTLFLHAKNVDKRYLLQYLQFIVKSIICQFADRSYENIIQMWHLCSAACDALYNFLHRYAITAEAILNADPQIVVLTQILNDSPVFRSLGAVLCDGAERLQDFSPRSTDREAAVLSILRLLDICVSLHAPLIDAVRTTNSSIIIASLDSLFLSSIKGSGTTTYITVIASYLTQSELIPKHVYHVVSILRELCCCQPSMQSRLVQTLSSLSLELIESFARLTSVKMTVMEASALDSPVYHGINELSVARIRGETARLFIEMCSSSIENDPGTTNLVYLFCGLRMPDLVNSIIEPAGKSWFHKYVHKYYVQDLDKIGRHNSVEI</sequence>
<dbReference type="OMA" id="ERECTTV"/>